<gene>
    <name evidence="1" type="ordered locus">EBL_c22070</name>
</gene>
<dbReference type="OrthoDB" id="6505414at2"/>
<sequence>MKIKCKYDRAHGYLDSQRNQIMELDGVVIDGTVDTRQVLEQLDFSVIDEWVQERLAEMDAIADHRSERQSVGMSITF</sequence>
<reference evidence="1 2" key="1">
    <citation type="journal article" date="2012" name="J. Bacteriol.">
        <title>Complete genome sequence of the B12-producing Shimwellia blattae strain DSM 4481, isolated from a cockroach.</title>
        <authorList>
            <person name="Brzuszkiewicz E."/>
            <person name="Waschkowitz T."/>
            <person name="Wiezer A."/>
            <person name="Daniel R."/>
        </authorList>
    </citation>
    <scope>NUCLEOTIDE SEQUENCE [LARGE SCALE GENOMIC DNA]</scope>
    <source>
        <strain evidence="2">ATCC 29907 / DSM 4481 / JCM 1650 / NBRC 105725 / CDC 9005-74</strain>
    </source>
</reference>
<organism evidence="1 2">
    <name type="scientific">Shimwellia blattae (strain ATCC 29907 / DSM 4481 / JCM 1650 / NBRC 105725 / CDC 9005-74)</name>
    <name type="common">Escherichia blattae</name>
    <dbReference type="NCBI Taxonomy" id="630626"/>
    <lineage>
        <taxon>Bacteria</taxon>
        <taxon>Pseudomonadati</taxon>
        <taxon>Pseudomonadota</taxon>
        <taxon>Gammaproteobacteria</taxon>
        <taxon>Enterobacterales</taxon>
        <taxon>Enterobacteriaceae</taxon>
        <taxon>Shimwellia</taxon>
    </lineage>
</organism>
<dbReference type="RefSeq" id="WP_002440485.1">
    <property type="nucleotide sequence ID" value="NC_017910.1"/>
</dbReference>
<protein>
    <submittedName>
        <fullName evidence="1">Uncharacterized protein</fullName>
    </submittedName>
</protein>
<dbReference type="HOGENOM" id="CLU_2636081_0_0_6"/>
<evidence type="ECO:0000313" key="1">
    <source>
        <dbReference type="EMBL" id="AFJ47298.1"/>
    </source>
</evidence>
<dbReference type="Proteomes" id="UP000001955">
    <property type="component" value="Chromosome"/>
</dbReference>
<accession>I2B9U4</accession>
<dbReference type="EMBL" id="CP001560">
    <property type="protein sequence ID" value="AFJ47298.1"/>
    <property type="molecule type" value="Genomic_DNA"/>
</dbReference>
<proteinExistence type="predicted"/>
<accession>K6WFF8</accession>
<keyword evidence="2" id="KW-1185">Reference proteome</keyword>
<dbReference type="KEGG" id="ebt:EBL_c22070"/>
<dbReference type="AlphaFoldDB" id="I2B9U4"/>
<name>I2B9U4_SHIBC</name>
<dbReference type="STRING" id="630626.EBL_c22070"/>
<evidence type="ECO:0000313" key="2">
    <source>
        <dbReference type="Proteomes" id="UP000001955"/>
    </source>
</evidence>